<dbReference type="SUPFAM" id="SSF53335">
    <property type="entry name" value="S-adenosyl-L-methionine-dependent methyltransferases"/>
    <property type="match status" value="1"/>
</dbReference>
<evidence type="ECO:0000256" key="8">
    <source>
        <dbReference type="ARBA" id="ARBA00023242"/>
    </source>
</evidence>
<dbReference type="GO" id="GO:0005634">
    <property type="term" value="C:nucleus"/>
    <property type="evidence" value="ECO:0007669"/>
    <property type="project" value="UniProtKB-SubCell"/>
</dbReference>
<feature type="compositionally biased region" description="Low complexity" evidence="10">
    <location>
        <begin position="140"/>
        <end position="159"/>
    </location>
</feature>
<keyword evidence="6 9" id="KW-0819">tRNA processing</keyword>
<organism evidence="11 12">
    <name type="scientific">Sphaceloma murrayae</name>
    <dbReference type="NCBI Taxonomy" id="2082308"/>
    <lineage>
        <taxon>Eukaryota</taxon>
        <taxon>Fungi</taxon>
        <taxon>Dikarya</taxon>
        <taxon>Ascomycota</taxon>
        <taxon>Pezizomycotina</taxon>
        <taxon>Dothideomycetes</taxon>
        <taxon>Dothideomycetidae</taxon>
        <taxon>Myriangiales</taxon>
        <taxon>Elsinoaceae</taxon>
        <taxon>Sphaceloma</taxon>
    </lineage>
</organism>
<dbReference type="InterPro" id="IPR003358">
    <property type="entry name" value="tRNA_(Gua-N-7)_MeTrfase_Trmb"/>
</dbReference>
<comment type="subcellular location">
    <subcellularLocation>
        <location evidence="9">Nucleus</location>
    </subcellularLocation>
</comment>
<sequence length="337" mass="37709">MAGPANKRQKREQFAAQGELPKKKFYRQRAHANPFSDHALTYPATPNHMDWTTHFPAFVDDRKPSDSMETGTEDSHEATLPRPLKQPVEIADIGCGFGGLLFALSPRMPTTLIVGLEIRTSVTAYVQEKVKALRNRSVLPSAPSDDPSAPSAPSSNPTDAAPPPTKNNYNNVSALRANTMKFLPNFFQKGQLRSIFLCFPDPHFKARKHKARIVSQTLNAEYAYVLRPGGCVFTITDVRDLHEWIVGHFEKSEGWERVNVQHWVDAMQGIAKGDGNGEVDGAVEELDVVDGPPSDDEIRMCVRLMMNETEEGKKVTRNKGNKYVAVFRRQEDPPWPE</sequence>
<comment type="subunit">
    <text evidence="9">Forms a complex with TRM82.</text>
</comment>
<evidence type="ECO:0000313" key="11">
    <source>
        <dbReference type="EMBL" id="PNS19762.1"/>
    </source>
</evidence>
<keyword evidence="2 9" id="KW-0820">tRNA-binding</keyword>
<reference evidence="11 12" key="1">
    <citation type="submission" date="2017-06" db="EMBL/GenBank/DDBJ databases">
        <title>Draft genome sequence of a variant of Elsinoe murrayae.</title>
        <authorList>
            <person name="Cheng Q."/>
        </authorList>
    </citation>
    <scope>NUCLEOTIDE SEQUENCE [LARGE SCALE GENOMIC DNA]</scope>
    <source>
        <strain evidence="11 12">CQ-2017a</strain>
    </source>
</reference>
<proteinExistence type="inferred from homology"/>
<keyword evidence="3 9" id="KW-0489">Methyltransferase</keyword>
<dbReference type="GO" id="GO:0000049">
    <property type="term" value="F:tRNA binding"/>
    <property type="evidence" value="ECO:0007669"/>
    <property type="project" value="UniProtKB-UniRule"/>
</dbReference>
<evidence type="ECO:0000256" key="1">
    <source>
        <dbReference type="ARBA" id="ARBA00000142"/>
    </source>
</evidence>
<evidence type="ECO:0000256" key="7">
    <source>
        <dbReference type="ARBA" id="ARBA00022884"/>
    </source>
</evidence>
<feature type="region of interest" description="Disordered" evidence="10">
    <location>
        <begin position="1"/>
        <end position="24"/>
    </location>
</feature>
<dbReference type="HAMAP" id="MF_03055">
    <property type="entry name" value="tRNA_methyltr_TrmB_euk"/>
    <property type="match status" value="1"/>
</dbReference>
<keyword evidence="12" id="KW-1185">Reference proteome</keyword>
<keyword evidence="4 9" id="KW-0808">Transferase</keyword>
<protein>
    <recommendedName>
        <fullName evidence="9">tRNA (guanine-N(7)-)-methyltransferase</fullName>
        <ecNumber evidence="9">2.1.1.33</ecNumber>
    </recommendedName>
    <alternativeName>
        <fullName evidence="9">Transfer RNA methyltransferase 8</fullName>
    </alternativeName>
    <alternativeName>
        <fullName evidence="9">tRNA (guanine(46)-N(7))-methyltransferase</fullName>
    </alternativeName>
    <alternativeName>
        <fullName evidence="9">tRNA(m7G46)-methyltransferase</fullName>
    </alternativeName>
</protein>
<dbReference type="EC" id="2.1.1.33" evidence="9"/>
<dbReference type="InParanoid" id="A0A2K1QXI4"/>
<feature type="active site" evidence="9">
    <location>
        <position position="201"/>
    </location>
</feature>
<comment type="function">
    <text evidence="9">Catalyzes the formation of N(7)-methylguanine at position 46 (m7G46) in tRNA.</text>
</comment>
<keyword evidence="7 9" id="KW-0694">RNA-binding</keyword>
<evidence type="ECO:0000313" key="12">
    <source>
        <dbReference type="Proteomes" id="UP000243797"/>
    </source>
</evidence>
<feature type="region of interest" description="Disordered" evidence="10">
    <location>
        <begin position="60"/>
        <end position="82"/>
    </location>
</feature>
<keyword evidence="5 9" id="KW-0949">S-adenosyl-L-methionine</keyword>
<keyword evidence="8 9" id="KW-0539">Nucleus</keyword>
<feature type="binding site" evidence="9">
    <location>
        <begin position="117"/>
        <end position="118"/>
    </location>
    <ligand>
        <name>S-adenosyl-L-methionine</name>
        <dbReference type="ChEBI" id="CHEBI:59789"/>
    </ligand>
</feature>
<dbReference type="UniPathway" id="UPA00989"/>
<dbReference type="PANTHER" id="PTHR23417:SF16">
    <property type="entry name" value="TRNA (GUANINE-N(7)-)-METHYLTRANSFERASE"/>
    <property type="match status" value="1"/>
</dbReference>
<evidence type="ECO:0000256" key="6">
    <source>
        <dbReference type="ARBA" id="ARBA00022694"/>
    </source>
</evidence>
<gene>
    <name evidence="9" type="primary">TRM8</name>
    <name evidence="11" type="ORF">CAC42_7729</name>
</gene>
<evidence type="ECO:0000256" key="2">
    <source>
        <dbReference type="ARBA" id="ARBA00022555"/>
    </source>
</evidence>
<dbReference type="AlphaFoldDB" id="A0A2K1QXI4"/>
<evidence type="ECO:0000256" key="5">
    <source>
        <dbReference type="ARBA" id="ARBA00022691"/>
    </source>
</evidence>
<comment type="similarity">
    <text evidence="9">Belongs to the class I-like SAM-binding methyltransferase superfamily. TrmB family.</text>
</comment>
<dbReference type="InterPro" id="IPR029063">
    <property type="entry name" value="SAM-dependent_MTases_sf"/>
</dbReference>
<feature type="binding site" evidence="9">
    <location>
        <begin position="309"/>
        <end position="311"/>
    </location>
    <ligand>
        <name>S-adenosyl-L-methionine</name>
        <dbReference type="ChEBI" id="CHEBI:59789"/>
    </ligand>
</feature>
<feature type="binding site" evidence="9">
    <location>
        <position position="198"/>
    </location>
    <ligand>
        <name>S-adenosyl-L-methionine</name>
        <dbReference type="ChEBI" id="CHEBI:59789"/>
    </ligand>
</feature>
<dbReference type="Proteomes" id="UP000243797">
    <property type="component" value="Unassembled WGS sequence"/>
</dbReference>
<dbReference type="Pfam" id="PF02390">
    <property type="entry name" value="Methyltransf_4"/>
    <property type="match status" value="1"/>
</dbReference>
<evidence type="ECO:0000256" key="4">
    <source>
        <dbReference type="ARBA" id="ARBA00022679"/>
    </source>
</evidence>
<comment type="catalytic activity">
    <reaction evidence="1 9">
        <text>guanosine(46) in tRNA + S-adenosyl-L-methionine = N(7)-methylguanosine(46) in tRNA + S-adenosyl-L-homocysteine</text>
        <dbReference type="Rhea" id="RHEA:42708"/>
        <dbReference type="Rhea" id="RHEA-COMP:10188"/>
        <dbReference type="Rhea" id="RHEA-COMP:10189"/>
        <dbReference type="ChEBI" id="CHEBI:57856"/>
        <dbReference type="ChEBI" id="CHEBI:59789"/>
        <dbReference type="ChEBI" id="CHEBI:74269"/>
        <dbReference type="ChEBI" id="CHEBI:74480"/>
        <dbReference type="EC" id="2.1.1.33"/>
    </reaction>
</comment>
<evidence type="ECO:0000256" key="3">
    <source>
        <dbReference type="ARBA" id="ARBA00022603"/>
    </source>
</evidence>
<dbReference type="GO" id="GO:0008176">
    <property type="term" value="F:tRNA (guanine(46)-N7)-methyltransferase activity"/>
    <property type="evidence" value="ECO:0007669"/>
    <property type="project" value="UniProtKB-UniRule"/>
</dbReference>
<evidence type="ECO:0000256" key="10">
    <source>
        <dbReference type="SAM" id="MobiDB-lite"/>
    </source>
</evidence>
<comment type="caution">
    <text evidence="11">The sequence shown here is derived from an EMBL/GenBank/DDBJ whole genome shotgun (WGS) entry which is preliminary data.</text>
</comment>
<name>A0A2K1QXI4_9PEZI</name>
<comment type="pathway">
    <text evidence="9">tRNA modification; N(7)-methylguanine-tRNA biosynthesis.</text>
</comment>
<feature type="binding site" evidence="9">
    <location>
        <position position="94"/>
    </location>
    <ligand>
        <name>S-adenosyl-L-methionine</name>
        <dbReference type="ChEBI" id="CHEBI:59789"/>
    </ligand>
</feature>
<dbReference type="Gene3D" id="3.40.50.150">
    <property type="entry name" value="Vaccinia Virus protein VP39"/>
    <property type="match status" value="1"/>
</dbReference>
<dbReference type="EMBL" id="NKHZ01000029">
    <property type="protein sequence ID" value="PNS19762.1"/>
    <property type="molecule type" value="Genomic_DNA"/>
</dbReference>
<dbReference type="STRING" id="2082308.A0A2K1QXI4"/>
<dbReference type="GO" id="GO:0043527">
    <property type="term" value="C:tRNA methyltransferase complex"/>
    <property type="evidence" value="ECO:0007669"/>
    <property type="project" value="TreeGrafter"/>
</dbReference>
<dbReference type="InterPro" id="IPR025763">
    <property type="entry name" value="Trm8_euk"/>
</dbReference>
<dbReference type="PROSITE" id="PS51625">
    <property type="entry name" value="SAM_MT_TRMB"/>
    <property type="match status" value="1"/>
</dbReference>
<dbReference type="OrthoDB" id="47276at2759"/>
<dbReference type="PANTHER" id="PTHR23417">
    <property type="entry name" value="3-DEOXY-D-MANNO-OCTULOSONIC-ACID TRANSFERASE/TRNA GUANINE-N 7 - -METHYLTRANSFERASE"/>
    <property type="match status" value="1"/>
</dbReference>
<accession>A0A2K1QXI4</accession>
<evidence type="ECO:0000256" key="9">
    <source>
        <dbReference type="HAMAP-Rule" id="MF_03055"/>
    </source>
</evidence>
<dbReference type="FunCoup" id="A0A2K1QXI4">
    <property type="interactions" value="506"/>
</dbReference>
<feature type="binding site" evidence="9">
    <location>
        <begin position="178"/>
        <end position="179"/>
    </location>
    <ligand>
        <name>S-adenosyl-L-methionine</name>
        <dbReference type="ChEBI" id="CHEBI:59789"/>
    </ligand>
</feature>
<feature type="region of interest" description="Disordered" evidence="10">
    <location>
        <begin position="136"/>
        <end position="171"/>
    </location>
</feature>